<organism evidence="3 4">
    <name type="scientific">Streblomastix strix</name>
    <dbReference type="NCBI Taxonomy" id="222440"/>
    <lineage>
        <taxon>Eukaryota</taxon>
        <taxon>Metamonada</taxon>
        <taxon>Preaxostyla</taxon>
        <taxon>Oxymonadida</taxon>
        <taxon>Streblomastigidae</taxon>
        <taxon>Streblomastix</taxon>
    </lineage>
</organism>
<feature type="compositionally biased region" description="Polar residues" evidence="1">
    <location>
        <begin position="173"/>
        <end position="194"/>
    </location>
</feature>
<feature type="compositionally biased region" description="Low complexity" evidence="1">
    <location>
        <begin position="2747"/>
        <end position="2768"/>
    </location>
</feature>
<feature type="region of interest" description="Disordered" evidence="1">
    <location>
        <begin position="157"/>
        <end position="245"/>
    </location>
</feature>
<feature type="compositionally biased region" description="Polar residues" evidence="1">
    <location>
        <begin position="341"/>
        <end position="364"/>
    </location>
</feature>
<dbReference type="EMBL" id="SNRW01000765">
    <property type="protein sequence ID" value="KAA6399385.1"/>
    <property type="molecule type" value="Genomic_DNA"/>
</dbReference>
<feature type="compositionally biased region" description="Polar residues" evidence="1">
    <location>
        <begin position="2975"/>
        <end position="2985"/>
    </location>
</feature>
<evidence type="ECO:0000259" key="2">
    <source>
        <dbReference type="PROSITE" id="PS50878"/>
    </source>
</evidence>
<feature type="compositionally biased region" description="Polar residues" evidence="1">
    <location>
        <begin position="400"/>
        <end position="410"/>
    </location>
</feature>
<dbReference type="SUPFAM" id="SSF56672">
    <property type="entry name" value="DNA/RNA polymerases"/>
    <property type="match status" value="1"/>
</dbReference>
<accession>A0A5J4WYH0</accession>
<feature type="compositionally biased region" description="Low complexity" evidence="1">
    <location>
        <begin position="485"/>
        <end position="509"/>
    </location>
</feature>
<evidence type="ECO:0000313" key="3">
    <source>
        <dbReference type="EMBL" id="KAA6399385.1"/>
    </source>
</evidence>
<feature type="region of interest" description="Disordered" evidence="1">
    <location>
        <begin position="2564"/>
        <end position="2616"/>
    </location>
</feature>
<dbReference type="Proteomes" id="UP000324800">
    <property type="component" value="Unassembled WGS sequence"/>
</dbReference>
<feature type="region of interest" description="Disordered" evidence="1">
    <location>
        <begin position="2962"/>
        <end position="3010"/>
    </location>
</feature>
<evidence type="ECO:0000313" key="4">
    <source>
        <dbReference type="Proteomes" id="UP000324800"/>
    </source>
</evidence>
<feature type="compositionally biased region" description="Polar residues" evidence="1">
    <location>
        <begin position="510"/>
        <end position="519"/>
    </location>
</feature>
<comment type="caution">
    <text evidence="3">The sequence shown here is derived from an EMBL/GenBank/DDBJ whole genome shotgun (WGS) entry which is preliminary data.</text>
</comment>
<feature type="compositionally biased region" description="Polar residues" evidence="1">
    <location>
        <begin position="469"/>
        <end position="482"/>
    </location>
</feature>
<feature type="domain" description="Reverse transcriptase" evidence="2">
    <location>
        <begin position="1748"/>
        <end position="2031"/>
    </location>
</feature>
<feature type="region of interest" description="Disordered" evidence="1">
    <location>
        <begin position="2747"/>
        <end position="2801"/>
    </location>
</feature>
<feature type="region of interest" description="Disordered" evidence="1">
    <location>
        <begin position="3110"/>
        <end position="3129"/>
    </location>
</feature>
<feature type="compositionally biased region" description="Low complexity" evidence="1">
    <location>
        <begin position="2841"/>
        <end position="2859"/>
    </location>
</feature>
<feature type="compositionally biased region" description="Polar residues" evidence="1">
    <location>
        <begin position="2912"/>
        <end position="2931"/>
    </location>
</feature>
<dbReference type="InterPro" id="IPR050252">
    <property type="entry name" value="Beta/Gamma-Crystallin"/>
</dbReference>
<feature type="compositionally biased region" description="Low complexity" evidence="1">
    <location>
        <begin position="549"/>
        <end position="566"/>
    </location>
</feature>
<feature type="compositionally biased region" description="Basic and acidic residues" evidence="1">
    <location>
        <begin position="714"/>
        <end position="723"/>
    </location>
</feature>
<feature type="compositionally biased region" description="Basic and acidic residues" evidence="1">
    <location>
        <begin position="381"/>
        <end position="399"/>
    </location>
</feature>
<feature type="region of interest" description="Disordered" evidence="1">
    <location>
        <begin position="3019"/>
        <end position="3038"/>
    </location>
</feature>
<dbReference type="Pfam" id="PF00078">
    <property type="entry name" value="RVT_1"/>
    <property type="match status" value="1"/>
</dbReference>
<feature type="region of interest" description="Disordered" evidence="1">
    <location>
        <begin position="705"/>
        <end position="758"/>
    </location>
</feature>
<protein>
    <recommendedName>
        <fullName evidence="2">Reverse transcriptase domain-containing protein</fullName>
    </recommendedName>
</protein>
<dbReference type="PROSITE" id="PS50878">
    <property type="entry name" value="RT_POL"/>
    <property type="match status" value="1"/>
</dbReference>
<reference evidence="3 4" key="1">
    <citation type="submission" date="2019-03" db="EMBL/GenBank/DDBJ databases">
        <title>Single cell metagenomics reveals metabolic interactions within the superorganism composed of flagellate Streblomastix strix and complex community of Bacteroidetes bacteria on its surface.</title>
        <authorList>
            <person name="Treitli S.C."/>
            <person name="Kolisko M."/>
            <person name="Husnik F."/>
            <person name="Keeling P."/>
            <person name="Hampl V."/>
        </authorList>
    </citation>
    <scope>NUCLEOTIDE SEQUENCE [LARGE SCALE GENOMIC DNA]</scope>
    <source>
        <strain evidence="3">ST1C</strain>
    </source>
</reference>
<feature type="compositionally biased region" description="Acidic residues" evidence="1">
    <location>
        <begin position="1554"/>
        <end position="1566"/>
    </location>
</feature>
<feature type="compositionally biased region" description="Acidic residues" evidence="1">
    <location>
        <begin position="2962"/>
        <end position="2972"/>
    </location>
</feature>
<feature type="compositionally biased region" description="Acidic residues" evidence="1">
    <location>
        <begin position="731"/>
        <end position="749"/>
    </location>
</feature>
<feature type="compositionally biased region" description="Basic residues" evidence="1">
    <location>
        <begin position="1522"/>
        <end position="1533"/>
    </location>
</feature>
<dbReference type="InterPro" id="IPR043502">
    <property type="entry name" value="DNA/RNA_pol_sf"/>
</dbReference>
<feature type="compositionally biased region" description="Basic and acidic residues" evidence="1">
    <location>
        <begin position="2998"/>
        <end position="3010"/>
    </location>
</feature>
<proteinExistence type="predicted"/>
<evidence type="ECO:0000256" key="1">
    <source>
        <dbReference type="SAM" id="MobiDB-lite"/>
    </source>
</evidence>
<sequence>MGYYWFHMNMFHVAWMVIDGSIHEILENSANMGKKIRWVGMAGRGEVTQVKFRQFEFSGFIFGARVQLNVDLLNGCCRDYWWQVWVDLIQISKFPILSRCNMEHEFNKAVSTRGPGGFLILAVSPLLSFAAMSEQRGEFDPGGSNISTLSTEYAGTGPGSLGTFSGKPAESSAVASSETPVLTTRESGVAQLSNAIEGGADSGKPGEGAAQSFGAPGGGACPTERSDAVQSTSHTTNDAGDSRTRVLISEPKEAVSSVAGQNAEAASGASQQALASTLAKRVTSSSSRAQQLSNVVTRSKHAQLVAEGQIPALSENQLSNAGLSSHPTLMSKIHSKAKSSLEPSVSTASIGNAKDSSTLAPNTNETAVSSSSSSTIQEQSASEHHHQSHTQLHDHDHVQTPRSSENITNNAQAQSSSSQSALITQKALQITEISTQSALITQEARQVSDSTSQSAESSSQSAEQDPQSAKSPSLSAQTTPKLSNADADAQPDTDAQPDPQPEIEIQQQQASDAVTTPIQSDRAIVSSQSGCSFSSASSQLQVNNDTTFSSPSTPSIQQSILQSSPTRQMGGEQLSVNQYIAQSASQTLNPYNSPNQQVFSFSPSISRTQSPLSSQVDFDASQPIFKPLEARLALYGNSSSQKRYENAMGPGILNSPLSQSSSSSSSCNYNLPQLTYTASAVTEQDLQIMGFPIALKLPKLENIHKAPKKRKTRKEREEELERRRGYKPLHDEEDDEIDELERENQEQELESANIKPLPPLPKPPMPLLFMPLARYLTPFQFELFGDATLVETPQEPRKPEGGIITTRRVHQAQNGIFHYTVITSLPIQDEAVDPQLPFKLRVPNQLTYTCNECNRNARCADWDTERYDMIHEDWRTTNQAPAIIMSPLVLGRARNQPQLFEFALQAREKQWIHPKVLNELEKRFPLSATQHTHILSAANRSLRIPHTTAEIALIFLKEWKPELNSWYVKEVKMQNPDATTLEIQQLSTLALPDRAGMDPLFSDYRLIARTANCIRLLAQATHYGGILYIMGVTPSRAKDIISGSPFTEEEIYANLALLSFLATQTLSGVYSNIRTIFNQCFYGAKLYEIPFPLPIELFAPADFDAPLPIDLIRELVRRHNLVELRQALDSSLFERAALTVRDNEDKRIWESRLFTMSQCKLLSGGEITTRQRFIRPILLFELASDEDRNQRRWEALNINANQNGMTLSELIHQEQHSAELELQKSALPSKLLVPPLVLTSSIIDGKTYTMNAKKIAINFDNSNDHSKGLKGGSKADQQIHIPIFQYFLNDMDFDIYRRQLKNRKNECDRFFTNSSSNNENDEDDDDPDGAYAFARIDNTAIFHEYNEWLKAVIQHMPVLNLPLPPLPESQQRGMKAPRNIIATPQVKTNTFMWNKHDAQALAFIDKPTAQPIITPINHDRKAIFKPYGFEISAQDMQIIDPAIRGRTYWNDRDNTSYCNILQSLSAPLLLQAITDIEQIALAVSEEDKALRREEAEKSCALLFSVQHFIHDKLDADRDRQRMRFTRKKKKNKKKKEEEKPKKAPQSFFQQEMQNDPEEEQNSDSEDFEFNGAEQAQAIGEQAFLQPPLHKRQLAAKRAEVIRYRSAELETGKLKSIISAEQILKITESSITQANAKCTRGQIGDATAHIFDTAQGAERLPQCEETYQKLQQLHKQTGNGVVNKPKPDEAAPHPEALIEKFTLEFFMKQISSLKSGSAAGASGWNVDAIKLLTHKNQSYARLLYEFFSAMLKALFFPKCMFVGSAIGIMKPGKEKPRPICVPEAFDKLLAKIILHLEDSAYKQSIPETQNGVRKPWGGERIIATLQTAIDVSKLAILENPKSELIIIQTDISGAFDNVDWQQLMEALAKAQMSDIGLSYMAQYFQKQQLFHFTTAEALKIKCTTGVPQGNPMSPANFAIITANLTNAIIEAKHRDFEEKAQPRTIGNYTEWLPGIFSYMDDLFILPSSREQAKALIELAERELESIHMSFNYNKCQALWVQNGTINPNEGDIVTDKGRIQAKAFLKVLGIPVTQSQEVRDQEFIEIASKALQADDVSSLLYTQNFLNVDRFCIVSRLTRFIQLTRVSHDLLVEFDTKHYLKVTNATQAQSDAMPEVMNLPIKKGGLGIPALLDIEQPALMSSYYRIIQDTTLVELLQCAGIMHIRNVMDGWQDRIEQIGESANHSSRTFEFLLQWYETQQKLEVAKKKISQHALWMIEIEQKRAKLINQAKVKDKKLAMRLQYSALGSLSGAHYQCVGSSARTRLLDPEVTEAVDDTLLSKKGDMELKHEYVTLTRQNADAKCPLCGNKWEQNHPTNCQCNGPMRTTRHTLGKRVIIDEFRQIPKLFIEYEKPGIAKYAEDGKTEIIVPDWTFTWDTLGQPYDLQRKLLGGLDHTYNGNACKAAFDLVIKDEDALTARGMNPQALAVSAEKEKALKYAAFERYNNFKCIGVCVTTRGTFGPNMAELMGFLKQSAKIHGIKINYSQFKKELMCIIKKADAGMRAFFRGQIHAISQKNYNAELREREQLASVAQTIQEAQLIHAFKPLYEDDHIIASMDSGIANRVAQKHHKQQIQQNAEKETPKSAKKATFQKGKKNKGQGILQDPKSGTKEKPINVSLEQDIRKAERKAARDLKLKQADFSYTPSAMSKQVEKAQEAVEVEALLPTPEQQQYLIPRATGPKQMEITKDGEYFREEKPPDPPDPPPPPLNLPPALSIVQNTLSIQNSVSVTNQQLNVLIIQQQPPSQAESATAQQMIEQQQQTQINPQMPAIAPPSDSVHASKPATTPAVPKKRDQHQQKQPATNTAIVPLSQLENEQQTQINPKLLHHSPVAIQDDIQIPLSPISQPVSSKSSTTSSQSSYHDNDDSYQESADVTMGAKESAINQKLVEAKKIFAKKQEKNKKVSQKRPATPARTSTQRSNTTKRSQRNTSQAAFALHKAESQPPQHTQNTLMEKQLPDEVEYEVMEEEEEEEQLRQNSDAEINKQSSDSEYKDEEESSSDHEEVKETKYKSAQRELNNLQKGRASQQLNEKLRAQSTQRKLRIKTLQRTDEACLAGLTPINKEFTIDPVTGIETASGGLATALKDLQEKQKRIDEEQALLNSTLASTLQGSASGIKLPGSPGGRRVHKT</sequence>
<dbReference type="PANTHER" id="PTHR11818:SF42">
    <property type="entry name" value="VOLTAGE-GATED HYDROGEN CHANNEL 1"/>
    <property type="match status" value="1"/>
</dbReference>
<feature type="compositionally biased region" description="Low complexity" evidence="1">
    <location>
        <begin position="365"/>
        <end position="380"/>
    </location>
</feature>
<feature type="region of interest" description="Disordered" evidence="1">
    <location>
        <begin position="2841"/>
        <end position="2873"/>
    </location>
</feature>
<dbReference type="InterPro" id="IPR000477">
    <property type="entry name" value="RT_dom"/>
</dbReference>
<gene>
    <name evidence="3" type="ORF">EZS28_005089</name>
</gene>
<feature type="compositionally biased region" description="Low complexity" evidence="1">
    <location>
        <begin position="448"/>
        <end position="468"/>
    </location>
</feature>
<dbReference type="PANTHER" id="PTHR11818">
    <property type="entry name" value="BETA/GAMMA CRYSTALLIN"/>
    <property type="match status" value="1"/>
</dbReference>
<feature type="compositionally biased region" description="Polar residues" evidence="1">
    <location>
        <begin position="228"/>
        <end position="239"/>
    </location>
</feature>
<feature type="region of interest" description="Disordered" evidence="1">
    <location>
        <begin position="536"/>
        <end position="569"/>
    </location>
</feature>
<feature type="region of interest" description="Disordered" evidence="1">
    <location>
        <begin position="444"/>
        <end position="519"/>
    </location>
</feature>
<name>A0A5J4WYH0_9EUKA</name>
<feature type="region of interest" description="Disordered" evidence="1">
    <location>
        <begin position="2893"/>
        <end position="2931"/>
    </location>
</feature>
<feature type="region of interest" description="Disordered" evidence="1">
    <location>
        <begin position="1519"/>
        <end position="1566"/>
    </location>
</feature>
<feature type="region of interest" description="Disordered" evidence="1">
    <location>
        <begin position="335"/>
        <end position="418"/>
    </location>
</feature>